<evidence type="ECO:0000313" key="2">
    <source>
        <dbReference type="Proteomes" id="UP001629249"/>
    </source>
</evidence>
<gene>
    <name evidence="1" type="ORF">PQR66_30740</name>
</gene>
<sequence length="192" mass="21574">MTLSDSYLGVMLPVGQRLHPYLTVMAPSICTAPRAHTIELSTATLVDLSLRNHLCFFSLRTEHGTAYHLGTIVRTMFASFFLFEAGFGISEMSLFSEVDIKLGEAVLSKRPERPWNLKANAIEPTARLLRLYDSQLQTAPLIELVAAHQRAELNFQAPPHERLSIAALVQRSKLDTRHTALKARQRTDLHLQ</sequence>
<dbReference type="RefSeq" id="WP_408332538.1">
    <property type="nucleotide sequence ID" value="NZ_JAQQFH010000030.1"/>
</dbReference>
<organism evidence="1 2">
    <name type="scientific">Paraburkholderia agricolaris</name>
    <dbReference type="NCBI Taxonomy" id="2152888"/>
    <lineage>
        <taxon>Bacteria</taxon>
        <taxon>Pseudomonadati</taxon>
        <taxon>Pseudomonadota</taxon>
        <taxon>Betaproteobacteria</taxon>
        <taxon>Burkholderiales</taxon>
        <taxon>Burkholderiaceae</taxon>
        <taxon>Paraburkholderia</taxon>
    </lineage>
</organism>
<dbReference type="Proteomes" id="UP001629249">
    <property type="component" value="Unassembled WGS sequence"/>
</dbReference>
<keyword evidence="2" id="KW-1185">Reference proteome</keyword>
<name>A0ABW8ZWY9_9BURK</name>
<dbReference type="EMBL" id="JAQQFN010000028">
    <property type="protein sequence ID" value="MFL9887447.1"/>
    <property type="molecule type" value="Genomic_DNA"/>
</dbReference>
<comment type="caution">
    <text evidence="1">The sequence shown here is derived from an EMBL/GenBank/DDBJ whole genome shotgun (WGS) entry which is preliminary data.</text>
</comment>
<reference evidence="1 2" key="1">
    <citation type="journal article" date="2024" name="Chem. Sci.">
        <title>Discovery of megapolipeptins by genome mining of a Burkholderiales bacteria collection.</title>
        <authorList>
            <person name="Paulo B.S."/>
            <person name="Recchia M.J.J."/>
            <person name="Lee S."/>
            <person name="Fergusson C.H."/>
            <person name="Romanowski S.B."/>
            <person name="Hernandez A."/>
            <person name="Krull N."/>
            <person name="Liu D.Y."/>
            <person name="Cavanagh H."/>
            <person name="Bos A."/>
            <person name="Gray C.A."/>
            <person name="Murphy B.T."/>
            <person name="Linington R.G."/>
            <person name="Eustaquio A.S."/>
        </authorList>
    </citation>
    <scope>NUCLEOTIDE SEQUENCE [LARGE SCALE GENOMIC DNA]</scope>
    <source>
        <strain evidence="1 2">RL16-012-BIC-B</strain>
    </source>
</reference>
<proteinExistence type="predicted"/>
<evidence type="ECO:0000313" key="1">
    <source>
        <dbReference type="EMBL" id="MFL9887447.1"/>
    </source>
</evidence>
<accession>A0ABW8ZWY9</accession>
<protein>
    <submittedName>
        <fullName evidence="1">Uncharacterized protein</fullName>
    </submittedName>
</protein>